<dbReference type="Proteomes" id="UP000528457">
    <property type="component" value="Unassembled WGS sequence"/>
</dbReference>
<dbReference type="InParanoid" id="A0A7X0MWB5"/>
<evidence type="ECO:0008006" key="3">
    <source>
        <dbReference type="Google" id="ProtNLM"/>
    </source>
</evidence>
<dbReference type="AlphaFoldDB" id="A0A7X0MWB5"/>
<evidence type="ECO:0000313" key="1">
    <source>
        <dbReference type="EMBL" id="MBB6520759.1"/>
    </source>
</evidence>
<dbReference type="EMBL" id="JACHHT010000001">
    <property type="protein sequence ID" value="MBB6520759.1"/>
    <property type="molecule type" value="Genomic_DNA"/>
</dbReference>
<sequence>MSASVTTLYQLLENMKVHCRWFDAGHRISKLSPSQWQQFEDGHIAYPQPYLKHAYLGLAFWPEDDQRKQQVQLWCLRFPLDEQGKLDLASRDQFLKHLLTALSSNLEAAKKDEQLTAVLEGNPYVFKPSDEKQANLHAVVSQQLKQPHSAFMSTVLNYFAHPEGDDWQQLGIQGLADLACRWLDHQNDICKAIPQLPSPVLCSFCHCLEHHAINGMVADALLSRLENNDDKAEQIALLRGISHCQDNARIESALNLVLSSPVIMDVEMLVSLSSRCSQQLITEKYALVFLEHLAAAGNDIFAAVMQELLFQAPLREPLLGYIRSPDRSETLSQAIGHLFSQPKHTEPQAEQKH</sequence>
<comment type="caution">
    <text evidence="1">The sequence shown here is derived from an EMBL/GenBank/DDBJ whole genome shotgun (WGS) entry which is preliminary data.</text>
</comment>
<reference evidence="1 2" key="1">
    <citation type="submission" date="2020-08" db="EMBL/GenBank/DDBJ databases">
        <title>Genomic Encyclopedia of Type Strains, Phase IV (KMG-IV): sequencing the most valuable type-strain genomes for metagenomic binning, comparative biology and taxonomic classification.</title>
        <authorList>
            <person name="Goeker M."/>
        </authorList>
    </citation>
    <scope>NUCLEOTIDE SEQUENCE [LARGE SCALE GENOMIC DNA]</scope>
    <source>
        <strain evidence="1 2">DSM 22368</strain>
    </source>
</reference>
<protein>
    <recommendedName>
        <fullName evidence="3">DUF3549 domain-containing protein</fullName>
    </recommendedName>
</protein>
<dbReference type="RefSeq" id="WP_166850318.1">
    <property type="nucleotide sequence ID" value="NZ_JAAONY010000001.1"/>
</dbReference>
<dbReference type="InterPro" id="IPR021936">
    <property type="entry name" value="DUF3549"/>
</dbReference>
<dbReference type="Pfam" id="PF12069">
    <property type="entry name" value="DUF3549"/>
    <property type="match status" value="1"/>
</dbReference>
<accession>A0A7X0MWB5</accession>
<organism evidence="1 2">
    <name type="scientific">Pseudoteredinibacter isoporae</name>
    <dbReference type="NCBI Taxonomy" id="570281"/>
    <lineage>
        <taxon>Bacteria</taxon>
        <taxon>Pseudomonadati</taxon>
        <taxon>Pseudomonadota</taxon>
        <taxon>Gammaproteobacteria</taxon>
        <taxon>Cellvibrionales</taxon>
        <taxon>Cellvibrionaceae</taxon>
        <taxon>Pseudoteredinibacter</taxon>
    </lineage>
</organism>
<name>A0A7X0MWB5_9GAMM</name>
<gene>
    <name evidence="1" type="ORF">HNR48_001037</name>
</gene>
<proteinExistence type="predicted"/>
<evidence type="ECO:0000313" key="2">
    <source>
        <dbReference type="Proteomes" id="UP000528457"/>
    </source>
</evidence>
<keyword evidence="2" id="KW-1185">Reference proteome</keyword>